<feature type="compositionally biased region" description="Basic and acidic residues" evidence="1">
    <location>
        <begin position="69"/>
        <end position="86"/>
    </location>
</feature>
<keyword evidence="2" id="KW-0732">Signal</keyword>
<feature type="compositionally biased region" description="Low complexity" evidence="1">
    <location>
        <begin position="111"/>
        <end position="189"/>
    </location>
</feature>
<dbReference type="RefSeq" id="WP_111244161.1">
    <property type="nucleotide sequence ID" value="NZ_AP023358.1"/>
</dbReference>
<feature type="compositionally biased region" description="Low complexity" evidence="1">
    <location>
        <begin position="28"/>
        <end position="46"/>
    </location>
</feature>
<dbReference type="Proteomes" id="UP000248627">
    <property type="component" value="Unassembled WGS sequence"/>
</dbReference>
<feature type="region of interest" description="Disordered" evidence="1">
    <location>
        <begin position="28"/>
        <end position="196"/>
    </location>
</feature>
<name>A0A2W2C5G5_9ACTN</name>
<comment type="caution">
    <text evidence="3">The sequence shown here is derived from an EMBL/GenBank/DDBJ whole genome shotgun (WGS) entry which is preliminary data.</text>
</comment>
<dbReference type="PROSITE" id="PS51318">
    <property type="entry name" value="TAT"/>
    <property type="match status" value="1"/>
</dbReference>
<dbReference type="PANTHER" id="PTHR24637:SF421">
    <property type="entry name" value="CUTICLE COLLAGEN DPY-2"/>
    <property type="match status" value="1"/>
</dbReference>
<reference evidence="3 4" key="1">
    <citation type="submission" date="2018-01" db="EMBL/GenBank/DDBJ databases">
        <title>Draft genome sequence of Jishengella endophytica.</title>
        <authorList>
            <person name="Sahin N."/>
            <person name="Ay H."/>
            <person name="Saygin H."/>
        </authorList>
    </citation>
    <scope>NUCLEOTIDE SEQUENCE [LARGE SCALE GENOMIC DNA]</scope>
    <source>
        <strain evidence="3 4">DSM 45430</strain>
    </source>
</reference>
<evidence type="ECO:0000313" key="3">
    <source>
        <dbReference type="EMBL" id="PZF94611.1"/>
    </source>
</evidence>
<feature type="chain" id="PRO_5043814515" evidence="2">
    <location>
        <begin position="35"/>
        <end position="269"/>
    </location>
</feature>
<evidence type="ECO:0000256" key="2">
    <source>
        <dbReference type="SAM" id="SignalP"/>
    </source>
</evidence>
<keyword evidence="4" id="KW-1185">Reference proteome</keyword>
<dbReference type="AlphaFoldDB" id="A0A2W2C5G5"/>
<evidence type="ECO:0000256" key="1">
    <source>
        <dbReference type="SAM" id="MobiDB-lite"/>
    </source>
</evidence>
<feature type="compositionally biased region" description="Polar residues" evidence="1">
    <location>
        <begin position="47"/>
        <end position="68"/>
    </location>
</feature>
<dbReference type="InterPro" id="IPR006311">
    <property type="entry name" value="TAT_signal"/>
</dbReference>
<feature type="signal peptide" evidence="2">
    <location>
        <begin position="1"/>
        <end position="34"/>
    </location>
</feature>
<protein>
    <submittedName>
        <fullName evidence="3">Uncharacterized protein</fullName>
    </submittedName>
</protein>
<dbReference type="Pfam" id="PF01391">
    <property type="entry name" value="Collagen"/>
    <property type="match status" value="1"/>
</dbReference>
<dbReference type="InterPro" id="IPR008160">
    <property type="entry name" value="Collagen"/>
</dbReference>
<proteinExistence type="predicted"/>
<dbReference type="PANTHER" id="PTHR24637">
    <property type="entry name" value="COLLAGEN"/>
    <property type="match status" value="1"/>
</dbReference>
<organism evidence="3 4">
    <name type="scientific">Micromonospora endophytica</name>
    <dbReference type="NCBI Taxonomy" id="515350"/>
    <lineage>
        <taxon>Bacteria</taxon>
        <taxon>Bacillati</taxon>
        <taxon>Actinomycetota</taxon>
        <taxon>Actinomycetes</taxon>
        <taxon>Micromonosporales</taxon>
        <taxon>Micromonosporaceae</taxon>
        <taxon>Micromonospora</taxon>
    </lineage>
</organism>
<sequence length="269" mass="27085">MKKPLRSRRHVKAASSLSSVLLLASMTGTSPAAAAEAARAGVPGRAQSGTPGPFGQTQLWTAPAQTRTDGGHDDMDTWPDDRDAWPDHSGPQGWQWKEPEHHWGRGPQGPQGPQGAPGVPGRRGPQGAAGPQGPQGADGQPGTQGPQGDPGAQGAAGPQGFQGDPGPQGEIGPAGPAGQQGDPGPQGPQGDPGVGVGDVYIRATLADSGVTDLPCDTGDVALSGGYRTDGATLASRPLPPDDSATPTGWQFNFEAAGNDIYVICANVTP</sequence>
<gene>
    <name evidence="3" type="ORF">C1I93_16370</name>
</gene>
<dbReference type="EMBL" id="POTX01000103">
    <property type="protein sequence ID" value="PZF94611.1"/>
    <property type="molecule type" value="Genomic_DNA"/>
</dbReference>
<evidence type="ECO:0000313" key="4">
    <source>
        <dbReference type="Proteomes" id="UP000248627"/>
    </source>
</evidence>
<accession>A0A2W2C5G5</accession>